<dbReference type="SUPFAM" id="SSF50370">
    <property type="entry name" value="Ricin B-like lectins"/>
    <property type="match status" value="1"/>
</dbReference>
<dbReference type="AlphaFoldDB" id="A0A8J3LE33"/>
<comment type="caution">
    <text evidence="2">The sequence shown here is derived from an EMBL/GenBank/DDBJ whole genome shotgun (WGS) entry which is preliminary data.</text>
</comment>
<protein>
    <recommendedName>
        <fullName evidence="4">Ricin B lectin domain-containing protein</fullName>
    </recommendedName>
</protein>
<evidence type="ECO:0000256" key="1">
    <source>
        <dbReference type="SAM" id="SignalP"/>
    </source>
</evidence>
<proteinExistence type="predicted"/>
<name>A0A8J3LE33_9ACTN</name>
<feature type="signal peptide" evidence="1">
    <location>
        <begin position="1"/>
        <end position="28"/>
    </location>
</feature>
<keyword evidence="3" id="KW-1185">Reference proteome</keyword>
<gene>
    <name evidence="2" type="ORF">Cme02nite_51070</name>
</gene>
<evidence type="ECO:0008006" key="4">
    <source>
        <dbReference type="Google" id="ProtNLM"/>
    </source>
</evidence>
<accession>A0A8J3LE33</accession>
<dbReference type="Proteomes" id="UP000660339">
    <property type="component" value="Unassembled WGS sequence"/>
</dbReference>
<evidence type="ECO:0000313" key="2">
    <source>
        <dbReference type="EMBL" id="GIG16775.1"/>
    </source>
</evidence>
<keyword evidence="1" id="KW-0732">Signal</keyword>
<evidence type="ECO:0000313" key="3">
    <source>
        <dbReference type="Proteomes" id="UP000660339"/>
    </source>
</evidence>
<organism evidence="2 3">
    <name type="scientific">Catellatospora methionotrophica</name>
    <dbReference type="NCBI Taxonomy" id="121620"/>
    <lineage>
        <taxon>Bacteria</taxon>
        <taxon>Bacillati</taxon>
        <taxon>Actinomycetota</taxon>
        <taxon>Actinomycetes</taxon>
        <taxon>Micromonosporales</taxon>
        <taxon>Micromonosporaceae</taxon>
        <taxon>Catellatospora</taxon>
    </lineage>
</organism>
<dbReference type="Gene3D" id="2.80.10.50">
    <property type="match status" value="1"/>
</dbReference>
<feature type="chain" id="PRO_5035311821" description="Ricin B lectin domain-containing protein" evidence="1">
    <location>
        <begin position="29"/>
        <end position="161"/>
    </location>
</feature>
<reference evidence="2" key="1">
    <citation type="submission" date="2021-01" db="EMBL/GenBank/DDBJ databases">
        <title>Whole genome shotgun sequence of Catellatospora methionotrophica NBRC 14553.</title>
        <authorList>
            <person name="Komaki H."/>
            <person name="Tamura T."/>
        </authorList>
    </citation>
    <scope>NUCLEOTIDE SEQUENCE</scope>
    <source>
        <strain evidence="2">NBRC 14553</strain>
    </source>
</reference>
<dbReference type="EMBL" id="BONJ01000028">
    <property type="protein sequence ID" value="GIG16775.1"/>
    <property type="molecule type" value="Genomic_DNA"/>
</dbReference>
<sequence length="161" mass="16983">MFKRSIVLVFALITAVGGSLLATSPAAAAPGSVSESSAVAAASPLLKSTVTNNCVATDYNGNVSMVSCPTADAGGQYWQRVWTGTATFRLQSVLGTCLANLNWTQVYTGPCGSAGTTWQRINGQLYNVHTARWLATDFSNQIYLTTNGTGQIWDVSNLPNL</sequence>
<dbReference type="InterPro" id="IPR035992">
    <property type="entry name" value="Ricin_B-like_lectins"/>
</dbReference>